<dbReference type="SUPFAM" id="SSF53448">
    <property type="entry name" value="Nucleotide-diphospho-sugar transferases"/>
    <property type="match status" value="1"/>
</dbReference>
<dbReference type="Pfam" id="PF12804">
    <property type="entry name" value="NTP_transf_3"/>
    <property type="match status" value="1"/>
</dbReference>
<dbReference type="PANTHER" id="PTHR43584:SF3">
    <property type="entry name" value="BIFUNCTIONAL PROTEIN GLMU"/>
    <property type="match status" value="1"/>
</dbReference>
<evidence type="ECO:0000313" key="6">
    <source>
        <dbReference type="EMBL" id="GAG33315.1"/>
    </source>
</evidence>
<dbReference type="EMBL" id="BARS01046821">
    <property type="protein sequence ID" value="GAG33315.1"/>
    <property type="molecule type" value="Genomic_DNA"/>
</dbReference>
<evidence type="ECO:0000256" key="2">
    <source>
        <dbReference type="ARBA" id="ARBA00022679"/>
    </source>
</evidence>
<gene>
    <name evidence="6" type="ORF">S01H1_70410</name>
</gene>
<keyword evidence="2" id="KW-0808">Transferase</keyword>
<dbReference type="AlphaFoldDB" id="X0WRM0"/>
<keyword evidence="3" id="KW-0548">Nucleotidyltransferase</keyword>
<dbReference type="InterPro" id="IPR029044">
    <property type="entry name" value="Nucleotide-diphossugar_trans"/>
</dbReference>
<dbReference type="EC" id="2.7.7.23" evidence="1"/>
<name>X0WRM0_9ZZZZ</name>
<accession>X0WRM0</accession>
<organism evidence="6">
    <name type="scientific">marine sediment metagenome</name>
    <dbReference type="NCBI Taxonomy" id="412755"/>
    <lineage>
        <taxon>unclassified sequences</taxon>
        <taxon>metagenomes</taxon>
        <taxon>ecological metagenomes</taxon>
    </lineage>
</organism>
<dbReference type="PANTHER" id="PTHR43584">
    <property type="entry name" value="NUCLEOTIDYL TRANSFERASE"/>
    <property type="match status" value="1"/>
</dbReference>
<evidence type="ECO:0000256" key="4">
    <source>
        <dbReference type="ARBA" id="ARBA00048493"/>
    </source>
</evidence>
<comment type="catalytic activity">
    <reaction evidence="4">
        <text>N-acetyl-alpha-D-glucosamine 1-phosphate + UTP + H(+) = UDP-N-acetyl-alpha-D-glucosamine + diphosphate</text>
        <dbReference type="Rhea" id="RHEA:13509"/>
        <dbReference type="ChEBI" id="CHEBI:15378"/>
        <dbReference type="ChEBI" id="CHEBI:33019"/>
        <dbReference type="ChEBI" id="CHEBI:46398"/>
        <dbReference type="ChEBI" id="CHEBI:57705"/>
        <dbReference type="ChEBI" id="CHEBI:57776"/>
        <dbReference type="EC" id="2.7.7.23"/>
    </reaction>
</comment>
<dbReference type="GO" id="GO:0003977">
    <property type="term" value="F:UDP-N-acetylglucosamine diphosphorylase activity"/>
    <property type="evidence" value="ECO:0007669"/>
    <property type="project" value="UniProtKB-EC"/>
</dbReference>
<dbReference type="InterPro" id="IPR025877">
    <property type="entry name" value="MobA-like_NTP_Trfase"/>
</dbReference>
<dbReference type="Gene3D" id="3.90.550.10">
    <property type="entry name" value="Spore Coat Polysaccharide Biosynthesis Protein SpsA, Chain A"/>
    <property type="match status" value="1"/>
</dbReference>
<feature type="domain" description="MobA-like NTP transferase" evidence="5">
    <location>
        <begin position="9"/>
        <end position="82"/>
    </location>
</feature>
<protein>
    <recommendedName>
        <fullName evidence="1">UDP-N-acetylglucosamine diphosphorylase</fullName>
        <ecNumber evidence="1">2.7.7.23</ecNumber>
    </recommendedName>
</protein>
<proteinExistence type="predicted"/>
<evidence type="ECO:0000259" key="5">
    <source>
        <dbReference type="Pfam" id="PF12804"/>
    </source>
</evidence>
<sequence>MDFSKDLSVVILAAGKGKRMKSETPKVLHKVCGRPVIYYILKQILGLDPKNIFIVAGHKKELLKNYLDREFARVKTIEQDKQLGTGHAVKIVRDEAGDFGRN</sequence>
<comment type="caution">
    <text evidence="6">The sequence shown here is derived from an EMBL/GenBank/DDBJ whole genome shotgun (WGS) entry which is preliminary data.</text>
</comment>
<evidence type="ECO:0000256" key="3">
    <source>
        <dbReference type="ARBA" id="ARBA00022695"/>
    </source>
</evidence>
<evidence type="ECO:0000256" key="1">
    <source>
        <dbReference type="ARBA" id="ARBA00012457"/>
    </source>
</evidence>
<reference evidence="6" key="1">
    <citation type="journal article" date="2014" name="Front. Microbiol.">
        <title>High frequency of phylogenetically diverse reductive dehalogenase-homologous genes in deep subseafloor sedimentary metagenomes.</title>
        <authorList>
            <person name="Kawai M."/>
            <person name="Futagami T."/>
            <person name="Toyoda A."/>
            <person name="Takaki Y."/>
            <person name="Nishi S."/>
            <person name="Hori S."/>
            <person name="Arai W."/>
            <person name="Tsubouchi T."/>
            <person name="Morono Y."/>
            <person name="Uchiyama I."/>
            <person name="Ito T."/>
            <person name="Fujiyama A."/>
            <person name="Inagaki F."/>
            <person name="Takami H."/>
        </authorList>
    </citation>
    <scope>NUCLEOTIDE SEQUENCE</scope>
    <source>
        <strain evidence="6">Expedition CK06-06</strain>
    </source>
</reference>
<feature type="non-terminal residue" evidence="6">
    <location>
        <position position="102"/>
    </location>
</feature>
<dbReference type="InterPro" id="IPR050065">
    <property type="entry name" value="GlmU-like"/>
</dbReference>